<comment type="caution">
    <text evidence="2">The sequence shown here is derived from an EMBL/GenBank/DDBJ whole genome shotgun (WGS) entry which is preliminary data.</text>
</comment>
<dbReference type="Proteomes" id="UP000287306">
    <property type="component" value="Unassembled WGS sequence"/>
</dbReference>
<accession>A0A430RTX2</accession>
<dbReference type="EMBL" id="PELY01000411">
    <property type="protein sequence ID" value="RTH23023.1"/>
    <property type="molecule type" value="Genomic_DNA"/>
</dbReference>
<evidence type="ECO:0000256" key="1">
    <source>
        <dbReference type="SAM" id="MobiDB-lite"/>
    </source>
</evidence>
<dbReference type="RefSeq" id="WP_019549903.1">
    <property type="nucleotide sequence ID" value="NZ_PELY01000411.1"/>
</dbReference>
<feature type="compositionally biased region" description="Basic and acidic residues" evidence="1">
    <location>
        <begin position="42"/>
        <end position="55"/>
    </location>
</feature>
<sequence>METLFPFPLYGTAFSQLSSRYRSYTTPFGLLLGGGAEEEGESEKPPDHKEQKKPDLPLIGNFAGGVFPHEKAGKQVVDGVPAL</sequence>
<proteinExistence type="predicted"/>
<dbReference type="AlphaFoldDB" id="A0A430RTX2"/>
<organism evidence="2 3">
    <name type="scientific">Thermus scotoductus</name>
    <dbReference type="NCBI Taxonomy" id="37636"/>
    <lineage>
        <taxon>Bacteria</taxon>
        <taxon>Thermotogati</taxon>
        <taxon>Deinococcota</taxon>
        <taxon>Deinococci</taxon>
        <taxon>Thermales</taxon>
        <taxon>Thermaceae</taxon>
        <taxon>Thermus</taxon>
    </lineage>
</organism>
<name>A0A430RTX2_THESC</name>
<feature type="region of interest" description="Disordered" evidence="1">
    <location>
        <begin position="32"/>
        <end position="55"/>
    </location>
</feature>
<evidence type="ECO:0000313" key="3">
    <source>
        <dbReference type="Proteomes" id="UP000287306"/>
    </source>
</evidence>
<reference evidence="2 3" key="1">
    <citation type="journal article" date="2019" name="Extremophiles">
        <title>Biogeography of thermophiles and predominance of Thermus scotoductus in domestic water heaters.</title>
        <authorList>
            <person name="Wilpiszeski R.L."/>
            <person name="Zhang Z."/>
            <person name="House C.H."/>
        </authorList>
    </citation>
    <scope>NUCLEOTIDE SEQUENCE [LARGE SCALE GENOMIC DNA]</scope>
    <source>
        <strain evidence="2 3">25_S25</strain>
    </source>
</reference>
<evidence type="ECO:0000313" key="2">
    <source>
        <dbReference type="EMBL" id="RTH23023.1"/>
    </source>
</evidence>
<gene>
    <name evidence="2" type="ORF">CSW38_11720</name>
</gene>
<protein>
    <submittedName>
        <fullName evidence="2">Uncharacterized protein</fullName>
    </submittedName>
</protein>